<sequence length="98" mass="10183">KAFLKSVDPGNVITWSLGELTSTAADASTAHFHIEGGTHKLKAYGSRFVGGKYAVTGGGFGGSNYMFISSVIEENVNRSALPAETGSIQTSTDNLTIA</sequence>
<reference evidence="1 2" key="1">
    <citation type="journal article" date="2007" name="Int. J. Syst. Evol. Microbiol.">
        <title>Paenibacillus ginsengarvi sp. nov., isolated from soil from ginseng cultivation.</title>
        <authorList>
            <person name="Yoon M.H."/>
            <person name="Ten L.N."/>
            <person name="Im W.T."/>
        </authorList>
    </citation>
    <scope>NUCLEOTIDE SEQUENCE [LARGE SCALE GENOMIC DNA]</scope>
    <source>
        <strain evidence="1 2">KCTC 13059</strain>
    </source>
</reference>
<accession>A0A3B0BLK4</accession>
<protein>
    <submittedName>
        <fullName evidence="1">Uncharacterized protein</fullName>
    </submittedName>
</protein>
<dbReference type="RefSeq" id="WP_205127127.1">
    <property type="nucleotide sequence ID" value="NZ_RBAH01000027.1"/>
</dbReference>
<dbReference type="AlphaFoldDB" id="A0A3B0BLK4"/>
<dbReference type="Proteomes" id="UP000282311">
    <property type="component" value="Unassembled WGS sequence"/>
</dbReference>
<proteinExistence type="predicted"/>
<name>A0A3B0BLK4_9BACL</name>
<keyword evidence="2" id="KW-1185">Reference proteome</keyword>
<evidence type="ECO:0000313" key="2">
    <source>
        <dbReference type="Proteomes" id="UP000282311"/>
    </source>
</evidence>
<dbReference type="EMBL" id="RBAH01000027">
    <property type="protein sequence ID" value="RKN72466.1"/>
    <property type="molecule type" value="Genomic_DNA"/>
</dbReference>
<gene>
    <name evidence="1" type="ORF">D7M11_28735</name>
</gene>
<evidence type="ECO:0000313" key="1">
    <source>
        <dbReference type="EMBL" id="RKN72466.1"/>
    </source>
</evidence>
<comment type="caution">
    <text evidence="1">The sequence shown here is derived from an EMBL/GenBank/DDBJ whole genome shotgun (WGS) entry which is preliminary data.</text>
</comment>
<organism evidence="1 2">
    <name type="scientific">Paenibacillus ginsengarvi</name>
    <dbReference type="NCBI Taxonomy" id="400777"/>
    <lineage>
        <taxon>Bacteria</taxon>
        <taxon>Bacillati</taxon>
        <taxon>Bacillota</taxon>
        <taxon>Bacilli</taxon>
        <taxon>Bacillales</taxon>
        <taxon>Paenibacillaceae</taxon>
        <taxon>Paenibacillus</taxon>
    </lineage>
</organism>
<feature type="non-terminal residue" evidence="1">
    <location>
        <position position="1"/>
    </location>
</feature>